<dbReference type="Gene3D" id="1.25.40.10">
    <property type="entry name" value="Tetratricopeptide repeat domain"/>
    <property type="match status" value="2"/>
</dbReference>
<dbReference type="InterPro" id="IPR011990">
    <property type="entry name" value="TPR-like_helical_dom_sf"/>
</dbReference>
<dbReference type="InterPro" id="IPR006597">
    <property type="entry name" value="Sel1-like"/>
</dbReference>
<dbReference type="InterPro" id="IPR050767">
    <property type="entry name" value="Sel1_AlgK"/>
</dbReference>
<dbReference type="SMART" id="SM00671">
    <property type="entry name" value="SEL1"/>
    <property type="match status" value="5"/>
</dbReference>
<dbReference type="PANTHER" id="PTHR11102:SF160">
    <property type="entry name" value="ERAD-ASSOCIATED E3 UBIQUITIN-PROTEIN LIGASE COMPONENT HRD3"/>
    <property type="match status" value="1"/>
</dbReference>
<organism evidence="1 2">
    <name type="scientific">Akkermansia biwaensis</name>
    <dbReference type="NCBI Taxonomy" id="2946555"/>
    <lineage>
        <taxon>Bacteria</taxon>
        <taxon>Pseudomonadati</taxon>
        <taxon>Verrucomicrobiota</taxon>
        <taxon>Verrucomicrobiia</taxon>
        <taxon>Verrucomicrobiales</taxon>
        <taxon>Akkermansiaceae</taxon>
        <taxon>Akkermansia</taxon>
    </lineage>
</organism>
<dbReference type="InterPro" id="IPR032710">
    <property type="entry name" value="NTF2-like_dom_sf"/>
</dbReference>
<dbReference type="SUPFAM" id="SSF81901">
    <property type="entry name" value="HCP-like"/>
    <property type="match status" value="2"/>
</dbReference>
<dbReference type="Pfam" id="PF08238">
    <property type="entry name" value="Sel1"/>
    <property type="match status" value="6"/>
</dbReference>
<evidence type="ECO:0008006" key="3">
    <source>
        <dbReference type="Google" id="ProtNLM"/>
    </source>
</evidence>
<dbReference type="EMBL" id="AP025943">
    <property type="protein sequence ID" value="BDL43375.1"/>
    <property type="molecule type" value="Genomic_DNA"/>
</dbReference>
<evidence type="ECO:0000313" key="2">
    <source>
        <dbReference type="Proteomes" id="UP001062263"/>
    </source>
</evidence>
<keyword evidence="2" id="KW-1185">Reference proteome</keyword>
<dbReference type="SUPFAM" id="SSF54427">
    <property type="entry name" value="NTF2-like"/>
    <property type="match status" value="1"/>
</dbReference>
<protein>
    <recommendedName>
        <fullName evidence="3">Sel1 repeat family protein</fullName>
    </recommendedName>
</protein>
<dbReference type="Proteomes" id="UP001062263">
    <property type="component" value="Chromosome"/>
</dbReference>
<dbReference type="RefSeq" id="WP_215435500.1">
    <property type="nucleotide sequence ID" value="NZ_AP025943.1"/>
</dbReference>
<gene>
    <name evidence="1" type="ORF">Abiwalacus_09490</name>
</gene>
<sequence>MEKEKTAQDWVAEADFLLSGEKPTDSDYQQAIQCYEKAAQQHHGHALFQLGRIYLAGTGVEQNTNKAFRYFQEAAQQHHHGAEFAIYRMYHAGLGVARDHQQAFSWLVRAAEEEPLAQLKLAEFYLKGIPPAEQSRNKAIELIKKSLLAEPSPEAAILLGRIYYEGNDASAHREIPKLVQSHADQNIPEAMRLMADMYLNQKHGYPDISPEASLNLAELWLNRLMKQGDADAACQLGIHWRRRAVQTSGPEKQQLLGKAKEALQMAAKAGNPVAIKLLEEEASNNKSGLLDERQFKPLLQSYVAARQNMDMGHLSGFFARELDYQYIKGKKATHDAVMEDIREGWDNWKNRQCTYIAGGRKDNRIELIYRFHYISAQNKVIQGYAKEKWTLDAEGKIMHWREQIFKKSMPSLSPGFK</sequence>
<reference evidence="1" key="1">
    <citation type="submission" date="2022-06" db="EMBL/GenBank/DDBJ databases">
        <title>Akkermansia biwalacus sp. nov., an anaerobic mucin-degrading bacterium isolated from human intestine.</title>
        <authorList>
            <person name="Kobayashi Y."/>
            <person name="Inoue S."/>
            <person name="Kawahara T."/>
            <person name="Kohda N."/>
        </authorList>
    </citation>
    <scope>NUCLEOTIDE SEQUENCE</scope>
    <source>
        <strain evidence="1">WON2089</strain>
    </source>
</reference>
<dbReference type="PANTHER" id="PTHR11102">
    <property type="entry name" value="SEL-1-LIKE PROTEIN"/>
    <property type="match status" value="1"/>
</dbReference>
<proteinExistence type="predicted"/>
<accession>A0ABM7ZF40</accession>
<evidence type="ECO:0000313" key="1">
    <source>
        <dbReference type="EMBL" id="BDL43375.1"/>
    </source>
</evidence>
<name>A0ABM7ZF40_9BACT</name>